<feature type="transmembrane region" description="Helical" evidence="1">
    <location>
        <begin position="28"/>
        <end position="52"/>
    </location>
</feature>
<reference evidence="2" key="1">
    <citation type="journal article" date="2016" name="Nat. Genet.">
        <title>A high-quality carrot genome assembly provides new insights into carotenoid accumulation and asterid genome evolution.</title>
        <authorList>
            <person name="Iorizzo M."/>
            <person name="Ellison S."/>
            <person name="Senalik D."/>
            <person name="Zeng P."/>
            <person name="Satapoomin P."/>
            <person name="Huang J."/>
            <person name="Bowman M."/>
            <person name="Iovene M."/>
            <person name="Sanseverino W."/>
            <person name="Cavagnaro P."/>
            <person name="Yildiz M."/>
            <person name="Macko-Podgorni A."/>
            <person name="Moranska E."/>
            <person name="Grzebelus E."/>
            <person name="Grzebelus D."/>
            <person name="Ashrafi H."/>
            <person name="Zheng Z."/>
            <person name="Cheng S."/>
            <person name="Spooner D."/>
            <person name="Van Deynze A."/>
            <person name="Simon P."/>
        </authorList>
    </citation>
    <scope>NUCLEOTIDE SEQUENCE [LARGE SCALE GENOMIC DNA]</scope>
    <source>
        <tissue evidence="2">Leaf</tissue>
    </source>
</reference>
<sequence length="176" mass="19765">MSLNVLNWYCQPIRYGIWASETQSAFGAYTPCGIDSFVISVSHLVLLILCLYRIWLITRDVMVQRFCLRSNVYNYVLGVITTYCTAEPLFRLGFGVSLFNLNEDSGFAPFEIGLYTYWVVAYIVTHHYSGKAVRCLKNLFVLADRNLGAVATGHKVSPCVAIRTAARLNSSYPPNA</sequence>
<name>A0A166CK91_DAUCS</name>
<dbReference type="Proteomes" id="UP000077755">
    <property type="component" value="Chromosome 2"/>
</dbReference>
<gene>
    <name evidence="2" type="ORF">DCAR_004866</name>
    <name evidence="3" type="ORF">DCAR_0205320</name>
</gene>
<dbReference type="EMBL" id="LNRQ01000002">
    <property type="protein sequence ID" value="KZN04004.1"/>
    <property type="molecule type" value="Genomic_DNA"/>
</dbReference>
<dbReference type="EMBL" id="CP093344">
    <property type="protein sequence ID" value="WOG86120.1"/>
    <property type="molecule type" value="Genomic_DNA"/>
</dbReference>
<protein>
    <submittedName>
        <fullName evidence="2">Uncharacterized protein</fullName>
    </submittedName>
</protein>
<reference evidence="3" key="2">
    <citation type="submission" date="2022-03" db="EMBL/GenBank/DDBJ databases">
        <title>Draft title - Genomic analysis of global carrot germplasm unveils the trajectory of domestication and the origin of high carotenoid orange carrot.</title>
        <authorList>
            <person name="Iorizzo M."/>
            <person name="Ellison S."/>
            <person name="Senalik D."/>
            <person name="Macko-Podgorni A."/>
            <person name="Grzebelus D."/>
            <person name="Bostan H."/>
            <person name="Rolling W."/>
            <person name="Curaba J."/>
            <person name="Simon P."/>
        </authorList>
    </citation>
    <scope>NUCLEOTIDE SEQUENCE</scope>
    <source>
        <tissue evidence="3">Leaf</tissue>
    </source>
</reference>
<dbReference type="OMA" id="SESMHIQ"/>
<evidence type="ECO:0000313" key="4">
    <source>
        <dbReference type="Proteomes" id="UP000077755"/>
    </source>
</evidence>
<keyword evidence="1" id="KW-1133">Transmembrane helix</keyword>
<keyword evidence="4" id="KW-1185">Reference proteome</keyword>
<feature type="transmembrane region" description="Helical" evidence="1">
    <location>
        <begin position="72"/>
        <end position="94"/>
    </location>
</feature>
<dbReference type="Gramene" id="KZN04004">
    <property type="protein sequence ID" value="KZN04004"/>
    <property type="gene ID" value="DCAR_004866"/>
</dbReference>
<keyword evidence="1" id="KW-0472">Membrane</keyword>
<proteinExistence type="predicted"/>
<organism evidence="2">
    <name type="scientific">Daucus carota subsp. sativus</name>
    <name type="common">Carrot</name>
    <dbReference type="NCBI Taxonomy" id="79200"/>
    <lineage>
        <taxon>Eukaryota</taxon>
        <taxon>Viridiplantae</taxon>
        <taxon>Streptophyta</taxon>
        <taxon>Embryophyta</taxon>
        <taxon>Tracheophyta</taxon>
        <taxon>Spermatophyta</taxon>
        <taxon>Magnoliopsida</taxon>
        <taxon>eudicotyledons</taxon>
        <taxon>Gunneridae</taxon>
        <taxon>Pentapetalae</taxon>
        <taxon>asterids</taxon>
        <taxon>campanulids</taxon>
        <taxon>Apiales</taxon>
        <taxon>Apiaceae</taxon>
        <taxon>Apioideae</taxon>
        <taxon>Scandiceae</taxon>
        <taxon>Daucinae</taxon>
        <taxon>Daucus</taxon>
        <taxon>Daucus sect. Daucus</taxon>
    </lineage>
</organism>
<evidence type="ECO:0000313" key="2">
    <source>
        <dbReference type="EMBL" id="KZN04004.1"/>
    </source>
</evidence>
<evidence type="ECO:0000256" key="1">
    <source>
        <dbReference type="SAM" id="Phobius"/>
    </source>
</evidence>
<evidence type="ECO:0000313" key="3">
    <source>
        <dbReference type="EMBL" id="WOG86120.1"/>
    </source>
</evidence>
<dbReference type="STRING" id="79200.A0A166CK91"/>
<feature type="transmembrane region" description="Helical" evidence="1">
    <location>
        <begin position="106"/>
        <end position="124"/>
    </location>
</feature>
<accession>A0A166CK91</accession>
<keyword evidence="1" id="KW-0812">Transmembrane</keyword>
<dbReference type="AlphaFoldDB" id="A0A166CK91"/>